<evidence type="ECO:0000256" key="6">
    <source>
        <dbReference type="ARBA" id="ARBA00049534"/>
    </source>
</evidence>
<proteinExistence type="inferred from homology"/>
<dbReference type="GO" id="GO:0016829">
    <property type="term" value="F:lyase activity"/>
    <property type="evidence" value="ECO:0007669"/>
    <property type="project" value="UniProtKB-KW"/>
</dbReference>
<comment type="catalytic activity">
    <reaction evidence="6">
        <text>L-glutamine + H2O = L-glutamate + NH4(+)</text>
        <dbReference type="Rhea" id="RHEA:15889"/>
        <dbReference type="ChEBI" id="CHEBI:15377"/>
        <dbReference type="ChEBI" id="CHEBI:28938"/>
        <dbReference type="ChEBI" id="CHEBI:29985"/>
        <dbReference type="ChEBI" id="CHEBI:58359"/>
        <dbReference type="EC" id="3.5.1.2"/>
    </reaction>
</comment>
<evidence type="ECO:0000256" key="4">
    <source>
        <dbReference type="ARBA" id="ARBA00022962"/>
    </source>
</evidence>
<evidence type="ECO:0000256" key="1">
    <source>
        <dbReference type="ARBA" id="ARBA00008345"/>
    </source>
</evidence>
<accession>A0A0V1Q299</accession>
<dbReference type="PROSITE" id="PS51273">
    <property type="entry name" value="GATASE_TYPE_1"/>
    <property type="match status" value="1"/>
</dbReference>
<evidence type="ECO:0000256" key="3">
    <source>
        <dbReference type="ARBA" id="ARBA00022801"/>
    </source>
</evidence>
<feature type="active site" description="Charge relay system" evidence="7">
    <location>
        <position position="214"/>
    </location>
</feature>
<keyword evidence="4" id="KW-0315">Glutamine amidotransferase</keyword>
<keyword evidence="5" id="KW-0456">Lyase</keyword>
<comment type="similarity">
    <text evidence="1">Belongs to the glutaminase PdxT/SNO family.</text>
</comment>
<evidence type="ECO:0000256" key="2">
    <source>
        <dbReference type="ARBA" id="ARBA00012918"/>
    </source>
</evidence>
<dbReference type="InterPro" id="IPR002161">
    <property type="entry name" value="PdxT/SNO"/>
</dbReference>
<dbReference type="RefSeq" id="XP_015468743.1">
    <property type="nucleotide sequence ID" value="XM_015610458.1"/>
</dbReference>
<dbReference type="GO" id="GO:0042823">
    <property type="term" value="P:pyridoxal phosphate biosynthetic process"/>
    <property type="evidence" value="ECO:0007669"/>
    <property type="project" value="InterPro"/>
</dbReference>
<dbReference type="InterPro" id="IPR029062">
    <property type="entry name" value="Class_I_gatase-like"/>
</dbReference>
<dbReference type="GO" id="GO:0008614">
    <property type="term" value="P:pyridoxine metabolic process"/>
    <property type="evidence" value="ECO:0007669"/>
    <property type="project" value="TreeGrafter"/>
</dbReference>
<feature type="binding site" evidence="8">
    <location>
        <begin position="60"/>
        <end position="62"/>
    </location>
    <ligand>
        <name>L-glutamine</name>
        <dbReference type="ChEBI" id="CHEBI:58359"/>
    </ligand>
</feature>
<dbReference type="GO" id="GO:0005829">
    <property type="term" value="C:cytosol"/>
    <property type="evidence" value="ECO:0007669"/>
    <property type="project" value="TreeGrafter"/>
</dbReference>
<dbReference type="AlphaFoldDB" id="A0A0V1Q299"/>
<evidence type="ECO:0000313" key="10">
    <source>
        <dbReference type="Proteomes" id="UP000054251"/>
    </source>
</evidence>
<evidence type="ECO:0000313" key="9">
    <source>
        <dbReference type="EMBL" id="KSA02641.1"/>
    </source>
</evidence>
<sequence length="234" mass="26234">MTITRNVTVGVLALQGAFIEHIKHFEGATKSGYSDYEFSFIEIRTEEQLEKCHGLVIPGGESTAISLIAQRTNLLGPLMRYVKSEKPIWGTCAGLIFLSTQVENGKPGQQLLGGMNIQVKRNAFGRQLQSFQSDLDFSSFIPLVYDFPTIFIRAPVITSVLSDINGPEDVNDFIIHTKNDYENKAPVQILHQLDNGLIVAVRQGSKLGTSFHPELSDDYRFHKWFIDEFIVKAL</sequence>
<keyword evidence="10" id="KW-1185">Reference proteome</keyword>
<dbReference type="GO" id="GO:0004359">
    <property type="term" value="F:glutaminase activity"/>
    <property type="evidence" value="ECO:0007669"/>
    <property type="project" value="UniProtKB-EC"/>
</dbReference>
<dbReference type="Pfam" id="PF01174">
    <property type="entry name" value="SNO"/>
    <property type="match status" value="1"/>
</dbReference>
<feature type="active site" description="Nucleophile" evidence="7">
    <location>
        <position position="92"/>
    </location>
</feature>
<dbReference type="SUPFAM" id="SSF52317">
    <property type="entry name" value="Class I glutamine amidotransferase-like"/>
    <property type="match status" value="1"/>
</dbReference>
<dbReference type="PROSITE" id="PS51130">
    <property type="entry name" value="PDXT_SNO_2"/>
    <property type="match status" value="1"/>
</dbReference>
<dbReference type="HAMAP" id="MF_01615">
    <property type="entry name" value="PdxT"/>
    <property type="match status" value="1"/>
</dbReference>
<dbReference type="PIRSF" id="PIRSF005639">
    <property type="entry name" value="Glut_amidoT_SNO"/>
    <property type="match status" value="1"/>
</dbReference>
<dbReference type="PANTHER" id="PTHR31559:SF0">
    <property type="entry name" value="PYRIDOXAL 5'-PHOSPHATE SYNTHASE SUBUNIT SNO1-RELATED"/>
    <property type="match status" value="1"/>
</dbReference>
<dbReference type="CDD" id="cd01749">
    <property type="entry name" value="GATase1_PB"/>
    <property type="match status" value="1"/>
</dbReference>
<dbReference type="Gene3D" id="3.40.50.880">
    <property type="match status" value="1"/>
</dbReference>
<dbReference type="Proteomes" id="UP000054251">
    <property type="component" value="Unassembled WGS sequence"/>
</dbReference>
<feature type="binding site" evidence="8">
    <location>
        <begin position="152"/>
        <end position="153"/>
    </location>
    <ligand>
        <name>L-glutamine</name>
        <dbReference type="ChEBI" id="CHEBI:58359"/>
    </ligand>
</feature>
<name>A0A0V1Q299_9ASCO</name>
<dbReference type="GO" id="GO:1903600">
    <property type="term" value="C:glutaminase complex"/>
    <property type="evidence" value="ECO:0007669"/>
    <property type="project" value="TreeGrafter"/>
</dbReference>
<dbReference type="GeneID" id="26838637"/>
<comment type="caution">
    <text evidence="9">The sequence shown here is derived from an EMBL/GenBank/DDBJ whole genome shotgun (WGS) entry which is preliminary data.</text>
</comment>
<evidence type="ECO:0000256" key="7">
    <source>
        <dbReference type="PIRSR" id="PIRSR005639-1"/>
    </source>
</evidence>
<dbReference type="EC" id="3.5.1.2" evidence="2"/>
<dbReference type="InterPro" id="IPR021196">
    <property type="entry name" value="PdxT/SNO_CS"/>
</dbReference>
<dbReference type="EMBL" id="LMYN01000023">
    <property type="protein sequence ID" value="KSA02641.1"/>
    <property type="molecule type" value="Genomic_DNA"/>
</dbReference>
<evidence type="ECO:0000256" key="5">
    <source>
        <dbReference type="ARBA" id="ARBA00023239"/>
    </source>
</evidence>
<gene>
    <name evidence="9" type="ORF">AC631_01628</name>
</gene>
<dbReference type="PROSITE" id="PS01236">
    <property type="entry name" value="PDXT_SNO_1"/>
    <property type="match status" value="1"/>
</dbReference>
<dbReference type="OrthoDB" id="2039at2759"/>
<feature type="binding site" evidence="8">
    <location>
        <position position="121"/>
    </location>
    <ligand>
        <name>L-glutamine</name>
        <dbReference type="ChEBI" id="CHEBI:58359"/>
    </ligand>
</feature>
<reference evidence="9 10" key="1">
    <citation type="submission" date="2015-11" db="EMBL/GenBank/DDBJ databases">
        <title>The genome of Debaryomyces fabryi.</title>
        <authorList>
            <person name="Tafer H."/>
            <person name="Lopandic K."/>
        </authorList>
    </citation>
    <scope>NUCLEOTIDE SEQUENCE [LARGE SCALE GENOMIC DNA]</scope>
    <source>
        <strain evidence="9 10">CBS 789</strain>
    </source>
</reference>
<evidence type="ECO:0000256" key="8">
    <source>
        <dbReference type="PIRSR" id="PIRSR005639-2"/>
    </source>
</evidence>
<dbReference type="NCBIfam" id="TIGR03800">
    <property type="entry name" value="PLP_synth_Pdx2"/>
    <property type="match status" value="1"/>
</dbReference>
<feature type="active site" description="Charge relay system" evidence="7">
    <location>
        <position position="212"/>
    </location>
</feature>
<dbReference type="PANTHER" id="PTHR31559">
    <property type="entry name" value="PYRIDOXAL 5'-PHOSPHATE SYNTHASE SUBUNIT SNO"/>
    <property type="match status" value="1"/>
</dbReference>
<organism evidence="9 10">
    <name type="scientific">Debaryomyces fabryi</name>
    <dbReference type="NCBI Taxonomy" id="58627"/>
    <lineage>
        <taxon>Eukaryota</taxon>
        <taxon>Fungi</taxon>
        <taxon>Dikarya</taxon>
        <taxon>Ascomycota</taxon>
        <taxon>Saccharomycotina</taxon>
        <taxon>Pichiomycetes</taxon>
        <taxon>Debaryomycetaceae</taxon>
        <taxon>Debaryomyces</taxon>
    </lineage>
</organism>
<keyword evidence="3" id="KW-0378">Hydrolase</keyword>
<protein>
    <recommendedName>
        <fullName evidence="2">glutaminase</fullName>
        <ecNumber evidence="2">3.5.1.2</ecNumber>
    </recommendedName>
</protein>